<reference evidence="2" key="1">
    <citation type="submission" date="2022-04" db="EMBL/GenBank/DDBJ databases">
        <title>A functionally conserved STORR gene fusion in Papaver species that diverged 16.8 million years ago.</title>
        <authorList>
            <person name="Catania T."/>
        </authorList>
    </citation>
    <scope>NUCLEOTIDE SEQUENCE</scope>
    <source>
        <strain evidence="2">S-188037</strain>
    </source>
</reference>
<dbReference type="GO" id="GO:0000166">
    <property type="term" value="F:nucleotide binding"/>
    <property type="evidence" value="ECO:0007669"/>
    <property type="project" value="InterPro"/>
</dbReference>
<dbReference type="InterPro" id="IPR032199">
    <property type="entry name" value="RMI1_C"/>
</dbReference>
<dbReference type="AlphaFoldDB" id="A0AAD4SNK6"/>
<keyword evidence="3" id="KW-1185">Reference proteome</keyword>
<dbReference type="GO" id="GO:0016604">
    <property type="term" value="C:nuclear body"/>
    <property type="evidence" value="ECO:0007669"/>
    <property type="project" value="TreeGrafter"/>
</dbReference>
<accession>A0AAD4SNK6</accession>
<evidence type="ECO:0000313" key="2">
    <source>
        <dbReference type="EMBL" id="KAI3916183.1"/>
    </source>
</evidence>
<dbReference type="GO" id="GO:0031422">
    <property type="term" value="C:RecQ family helicase-topoisomerase III complex"/>
    <property type="evidence" value="ECO:0007669"/>
    <property type="project" value="TreeGrafter"/>
</dbReference>
<name>A0AAD4SNK6_9MAGN</name>
<dbReference type="EMBL" id="JAJJMB010009125">
    <property type="protein sequence ID" value="KAI3916183.1"/>
    <property type="molecule type" value="Genomic_DNA"/>
</dbReference>
<dbReference type="GO" id="GO:0000712">
    <property type="term" value="P:resolution of meiotic recombination intermediates"/>
    <property type="evidence" value="ECO:0007669"/>
    <property type="project" value="TreeGrafter"/>
</dbReference>
<sequence length="179" mass="20036">MVDATVAMSKIDISTPDIAGPCKRLNKRNYIPLIQTRIKCVMTAIRRFHYEKVTNASSDVCIHHDVVLRLVGYTPEQVSAALFTPDKLDVDGRIWKAMMAFVEVLCDFQGTLLVEMNRNSTVPVALEMNNETVTFDNSCAKEPLHSILCGSDTTCNITLALNGTTKMHLNHFLFRFGNL</sequence>
<gene>
    <name evidence="2" type="ORF">MKW98_004624</name>
</gene>
<comment type="caution">
    <text evidence="2">The sequence shown here is derived from an EMBL/GenBank/DDBJ whole genome shotgun (WGS) entry which is preliminary data.</text>
</comment>
<evidence type="ECO:0000313" key="3">
    <source>
        <dbReference type="Proteomes" id="UP001202328"/>
    </source>
</evidence>
<dbReference type="Proteomes" id="UP001202328">
    <property type="component" value="Unassembled WGS sequence"/>
</dbReference>
<dbReference type="Pfam" id="PF16099">
    <property type="entry name" value="RMI1_C"/>
    <property type="match status" value="1"/>
</dbReference>
<protein>
    <recommendedName>
        <fullName evidence="1">RecQ-mediated genome instability protein 1 C-terminal OB-fold domain-containing protein</fullName>
    </recommendedName>
</protein>
<dbReference type="PANTHER" id="PTHR14790:SF15">
    <property type="entry name" value="RECQ-MEDIATED GENOME INSTABILITY PROTEIN 1"/>
    <property type="match status" value="1"/>
</dbReference>
<feature type="domain" description="RecQ-mediated genome instability protein 1 C-terminal OB-fold" evidence="1">
    <location>
        <begin position="56"/>
        <end position="130"/>
    </location>
</feature>
<proteinExistence type="predicted"/>
<evidence type="ECO:0000259" key="1">
    <source>
        <dbReference type="Pfam" id="PF16099"/>
    </source>
</evidence>
<organism evidence="2 3">
    <name type="scientific">Papaver atlanticum</name>
    <dbReference type="NCBI Taxonomy" id="357466"/>
    <lineage>
        <taxon>Eukaryota</taxon>
        <taxon>Viridiplantae</taxon>
        <taxon>Streptophyta</taxon>
        <taxon>Embryophyta</taxon>
        <taxon>Tracheophyta</taxon>
        <taxon>Spermatophyta</taxon>
        <taxon>Magnoliopsida</taxon>
        <taxon>Ranunculales</taxon>
        <taxon>Papaveraceae</taxon>
        <taxon>Papaveroideae</taxon>
        <taxon>Papaver</taxon>
    </lineage>
</organism>
<dbReference type="GO" id="GO:0000724">
    <property type="term" value="P:double-strand break repair via homologous recombination"/>
    <property type="evidence" value="ECO:0007669"/>
    <property type="project" value="TreeGrafter"/>
</dbReference>
<dbReference type="PANTHER" id="PTHR14790">
    <property type="entry name" value="RECQ-MEDIATED GENOME INSTABILITY PROTEIN 1 RMI1"/>
    <property type="match status" value="1"/>
</dbReference>